<gene>
    <name evidence="1" type="ORF">MORIYA_2122</name>
</gene>
<organism evidence="1 2">
    <name type="scientific">Moritella yayanosii</name>
    <dbReference type="NCBI Taxonomy" id="69539"/>
    <lineage>
        <taxon>Bacteria</taxon>
        <taxon>Pseudomonadati</taxon>
        <taxon>Pseudomonadota</taxon>
        <taxon>Gammaproteobacteria</taxon>
        <taxon>Alteromonadales</taxon>
        <taxon>Moritellaceae</taxon>
        <taxon>Moritella</taxon>
    </lineage>
</organism>
<dbReference type="EMBL" id="LS483250">
    <property type="protein sequence ID" value="SQD78600.1"/>
    <property type="molecule type" value="Genomic_DNA"/>
</dbReference>
<sequence>MFVFNYTCDLLVCFTAFNQSEQVVTVAGFNNNGTCYLFINIKVSVITFYSKVSVTQPRINEANANDAL</sequence>
<protein>
    <submittedName>
        <fullName evidence="1">Uncharacterized protein</fullName>
    </submittedName>
</protein>
<dbReference type="Proteomes" id="UP000250163">
    <property type="component" value="Chromosome MORIYA"/>
</dbReference>
<evidence type="ECO:0000313" key="2">
    <source>
        <dbReference type="Proteomes" id="UP000250163"/>
    </source>
</evidence>
<keyword evidence="2" id="KW-1185">Reference proteome</keyword>
<proteinExistence type="predicted"/>
<dbReference type="AlphaFoldDB" id="A0A330LNY8"/>
<reference evidence="2" key="1">
    <citation type="submission" date="2018-05" db="EMBL/GenBank/DDBJ databases">
        <authorList>
            <person name="Cea G.-C."/>
            <person name="William W."/>
        </authorList>
    </citation>
    <scope>NUCLEOTIDE SEQUENCE [LARGE SCALE GENOMIC DNA]</scope>
    <source>
        <strain evidence="2">DB21MT 5</strain>
    </source>
</reference>
<accession>A0A330LNY8</accession>
<name>A0A330LNY8_9GAMM</name>
<evidence type="ECO:0000313" key="1">
    <source>
        <dbReference type="EMBL" id="SQD78600.1"/>
    </source>
</evidence>
<dbReference type="KEGG" id="mya:MORIYA_2122"/>